<evidence type="ECO:0000313" key="1">
    <source>
        <dbReference type="EMBL" id="MDR7665474.1"/>
    </source>
</evidence>
<dbReference type="EMBL" id="JAVKPK010000020">
    <property type="protein sequence ID" value="MDR7665474.1"/>
    <property type="molecule type" value="Genomic_DNA"/>
</dbReference>
<gene>
    <name evidence="1" type="ORF">RG963_06710</name>
</gene>
<organism evidence="1 2">
    <name type="scientific">Methanosarcina baikalica</name>
    <dbReference type="NCBI Taxonomy" id="3073890"/>
    <lineage>
        <taxon>Archaea</taxon>
        <taxon>Methanobacteriati</taxon>
        <taxon>Methanobacteriota</taxon>
        <taxon>Stenosarchaea group</taxon>
        <taxon>Methanomicrobia</taxon>
        <taxon>Methanosarcinales</taxon>
        <taxon>Methanosarcinaceae</taxon>
        <taxon>Methanosarcina</taxon>
    </lineage>
</organism>
<reference evidence="2" key="1">
    <citation type="submission" date="2023-07" db="EMBL/GenBank/DDBJ databases">
        <title>Whole-genome sequencing of a new Methanosarcina sp. Z-7115.</title>
        <authorList>
            <person name="Zhilina T.N."/>
            <person name="Merkel A.Y."/>
        </authorList>
    </citation>
    <scope>NUCLEOTIDE SEQUENCE [LARGE SCALE GENOMIC DNA]</scope>
    <source>
        <strain evidence="2">Z-7115</strain>
    </source>
</reference>
<evidence type="ECO:0000313" key="2">
    <source>
        <dbReference type="Proteomes" id="UP001246244"/>
    </source>
</evidence>
<protein>
    <submittedName>
        <fullName evidence="1">Uncharacterized protein</fullName>
    </submittedName>
</protein>
<dbReference type="Proteomes" id="UP001246244">
    <property type="component" value="Unassembled WGS sequence"/>
</dbReference>
<keyword evidence="2" id="KW-1185">Reference proteome</keyword>
<accession>A0ABU2D0I3</accession>
<dbReference type="RefSeq" id="WP_310575499.1">
    <property type="nucleotide sequence ID" value="NZ_JAVKPK010000020.1"/>
</dbReference>
<comment type="caution">
    <text evidence="1">The sequence shown here is derived from an EMBL/GenBank/DDBJ whole genome shotgun (WGS) entry which is preliminary data.</text>
</comment>
<sequence length="62" mass="6846">MQAMIVLMLGSMKMLPIFALRSQLPGKVAIFRDAPGPSDCRVLNCKHFVRFSILLVLLSIAS</sequence>
<proteinExistence type="predicted"/>
<name>A0ABU2D0I3_9EURY</name>